<evidence type="ECO:0000313" key="8">
    <source>
        <dbReference type="Proteomes" id="UP000007523"/>
    </source>
</evidence>
<evidence type="ECO:0000256" key="2">
    <source>
        <dbReference type="ARBA" id="ARBA00022475"/>
    </source>
</evidence>
<feature type="transmembrane region" description="Helical" evidence="6">
    <location>
        <begin position="122"/>
        <end position="141"/>
    </location>
</feature>
<evidence type="ECO:0000256" key="4">
    <source>
        <dbReference type="ARBA" id="ARBA00022989"/>
    </source>
</evidence>
<proteinExistence type="predicted"/>
<protein>
    <recommendedName>
        <fullName evidence="9">Aromatic acid exporter family protein</fullName>
    </recommendedName>
</protein>
<evidence type="ECO:0000256" key="3">
    <source>
        <dbReference type="ARBA" id="ARBA00022692"/>
    </source>
</evidence>
<dbReference type="Proteomes" id="UP000007523">
    <property type="component" value="Chromosome"/>
</dbReference>
<dbReference type="InterPro" id="IPR052984">
    <property type="entry name" value="UPF0421"/>
</dbReference>
<dbReference type="KEGG" id="pmq:PM3016_5009"/>
<evidence type="ECO:0000256" key="6">
    <source>
        <dbReference type="SAM" id="Phobius"/>
    </source>
</evidence>
<dbReference type="EMBL" id="CP003235">
    <property type="protein sequence ID" value="AFC31741.1"/>
    <property type="molecule type" value="Genomic_DNA"/>
</dbReference>
<dbReference type="PANTHER" id="PTHR40064:SF1">
    <property type="entry name" value="MEMBRANE PROTEIN"/>
    <property type="match status" value="1"/>
</dbReference>
<dbReference type="GO" id="GO:0005886">
    <property type="term" value="C:plasma membrane"/>
    <property type="evidence" value="ECO:0007669"/>
    <property type="project" value="UniProtKB-SubCell"/>
</dbReference>
<keyword evidence="4 6" id="KW-1133">Transmembrane helix</keyword>
<keyword evidence="8" id="KW-1185">Reference proteome</keyword>
<accession>H6NN65</accession>
<keyword evidence="2" id="KW-1003">Cell membrane</keyword>
<evidence type="ECO:0000313" key="7">
    <source>
        <dbReference type="EMBL" id="AFC31741.1"/>
    </source>
</evidence>
<evidence type="ECO:0008006" key="9">
    <source>
        <dbReference type="Google" id="ProtNLM"/>
    </source>
</evidence>
<dbReference type="AlphaFoldDB" id="H6NN65"/>
<evidence type="ECO:0000256" key="1">
    <source>
        <dbReference type="ARBA" id="ARBA00004651"/>
    </source>
</evidence>
<dbReference type="STRING" id="1116391.PM3016_5009"/>
<feature type="transmembrane region" description="Helical" evidence="6">
    <location>
        <begin position="12"/>
        <end position="38"/>
    </location>
</feature>
<dbReference type="Pfam" id="PF06081">
    <property type="entry name" value="ArAE_1"/>
    <property type="match status" value="1"/>
</dbReference>
<reference evidence="7 8" key="1">
    <citation type="journal article" date="2012" name="J. Bacteriol.">
        <title>Complete Genome Sequence of Paenibacillus mucilaginosus 3016, a Bacterium Functional as Microbial Fertilizer.</title>
        <authorList>
            <person name="Ma M."/>
            <person name="Wang Z."/>
            <person name="Li L."/>
            <person name="Jiang X."/>
            <person name="Guan D."/>
            <person name="Cao F."/>
            <person name="Chen H."/>
            <person name="Wang X."/>
            <person name="Shen D."/>
            <person name="Du B."/>
            <person name="Li J."/>
        </authorList>
    </citation>
    <scope>NUCLEOTIDE SEQUENCE [LARGE SCALE GENOMIC DNA]</scope>
    <source>
        <strain evidence="7 8">3016</strain>
    </source>
</reference>
<keyword evidence="3 6" id="KW-0812">Transmembrane</keyword>
<feature type="transmembrane region" description="Helical" evidence="6">
    <location>
        <begin position="75"/>
        <end position="91"/>
    </location>
</feature>
<organism evidence="7 8">
    <name type="scientific">Paenibacillus mucilaginosus 3016</name>
    <dbReference type="NCBI Taxonomy" id="1116391"/>
    <lineage>
        <taxon>Bacteria</taxon>
        <taxon>Bacillati</taxon>
        <taxon>Bacillota</taxon>
        <taxon>Bacilli</taxon>
        <taxon>Bacillales</taxon>
        <taxon>Paenibacillaceae</taxon>
        <taxon>Paenibacillus</taxon>
    </lineage>
</organism>
<comment type="subcellular location">
    <subcellularLocation>
        <location evidence="1">Cell membrane</location>
        <topology evidence="1">Multi-pass membrane protein</topology>
    </subcellularLocation>
</comment>
<gene>
    <name evidence="7" type="ORF">PM3016_5009</name>
</gene>
<evidence type="ECO:0000256" key="5">
    <source>
        <dbReference type="ARBA" id="ARBA00023136"/>
    </source>
</evidence>
<dbReference type="InterPro" id="IPR010343">
    <property type="entry name" value="ArAE_1"/>
</dbReference>
<dbReference type="PANTHER" id="PTHR40064">
    <property type="entry name" value="MEMBRANE PROTEIN-RELATED"/>
    <property type="match status" value="1"/>
</dbReference>
<keyword evidence="5 6" id="KW-0472">Membrane</keyword>
<sequence>MALGARVLKTGIAVTLSLYVALLLGSASPVIAAVAAIFAMQPSIYRSWRYFLDQLQTNVLGAALALAAGRFFSNEPLAIGIVCILVILICLQMKMEETIGITLVTVVAVMEASGQWDFALNRFLLSLVGIGAAFLVNIFFIPPKPKEQFVSQIHSVFQKMSLLLRTVISDEIKESVFREEKAALGGALKLLAGKYSLFEEEQKKLKRAKYSRSRHLVVYKQMLHTMEKGAEVLDVIDEHYFGAGRSPEADEMFDHHLERLIKYHEHVMLKFDDKLKPDSQEAENFEEENTRFMDWVVHRCSQGLEGSVRLSVVAAVMYDYGYQTGRLNRLVEQFKGGADLKDPLDFSLERLRRNFDRS</sequence>
<dbReference type="HOGENOM" id="CLU_061355_0_0_9"/>
<name>H6NN65_9BACL</name>
<dbReference type="RefSeq" id="WP_014371357.1">
    <property type="nucleotide sequence ID" value="NC_016935.1"/>
</dbReference>